<comment type="caution">
    <text evidence="2">The sequence shown here is derived from an EMBL/GenBank/DDBJ whole genome shotgun (WGS) entry which is preliminary data.</text>
</comment>
<accession>A0A6M1RDN9</accession>
<feature type="chain" id="PRO_5026947884" evidence="1">
    <location>
        <begin position="20"/>
        <end position="257"/>
    </location>
</feature>
<dbReference type="NCBIfam" id="TIGR02595">
    <property type="entry name" value="PEP_CTERM"/>
    <property type="match status" value="1"/>
</dbReference>
<dbReference type="RefSeq" id="WP_165105584.1">
    <property type="nucleotide sequence ID" value="NZ_JAAKYA010000012.1"/>
</dbReference>
<name>A0A6M1RDN9_9BACT</name>
<keyword evidence="3" id="KW-1185">Reference proteome</keyword>
<dbReference type="AlphaFoldDB" id="A0A6M1RDN9"/>
<organism evidence="2 3">
    <name type="scientific">Limisphaera ngatamarikiensis</name>
    <dbReference type="NCBI Taxonomy" id="1324935"/>
    <lineage>
        <taxon>Bacteria</taxon>
        <taxon>Pseudomonadati</taxon>
        <taxon>Verrucomicrobiota</taxon>
        <taxon>Verrucomicrobiia</taxon>
        <taxon>Limisphaerales</taxon>
        <taxon>Limisphaeraceae</taxon>
        <taxon>Limisphaera</taxon>
    </lineage>
</organism>
<sequence>MRKQLALLILGAGLATASAQLTIYNHQFNGSGGPLNGTPETVSGVAWQAGSVFLDNGVVQTLVAGSANGQAAWLPFTPQDGLIYTATATILNNQPNWIAFGFLPATPPGGLNWTDTSFQVRHSNNGAYLWALTRNNPTAADQQAFVGPNTSGGLADFNGDLADPSQPVEIKIVLDTTASTWTAEFFLNGTSRGTVNVPDAAKTAIGGIGFSRDRNATDNPGGAIQSFTLTVVPEPTTGALLLTGLALLAAGRSRRAL</sequence>
<evidence type="ECO:0000313" key="2">
    <source>
        <dbReference type="EMBL" id="NGO38228.1"/>
    </source>
</evidence>
<evidence type="ECO:0000313" key="3">
    <source>
        <dbReference type="Proteomes" id="UP000477311"/>
    </source>
</evidence>
<keyword evidence="1" id="KW-0732">Signal</keyword>
<protein>
    <submittedName>
        <fullName evidence="2">PEP-CTERM sorting domain-containing protein</fullName>
    </submittedName>
</protein>
<dbReference type="EMBL" id="JAAKYA010000012">
    <property type="protein sequence ID" value="NGO38228.1"/>
    <property type="molecule type" value="Genomic_DNA"/>
</dbReference>
<evidence type="ECO:0000256" key="1">
    <source>
        <dbReference type="SAM" id="SignalP"/>
    </source>
</evidence>
<feature type="signal peptide" evidence="1">
    <location>
        <begin position="1"/>
        <end position="19"/>
    </location>
</feature>
<dbReference type="InterPro" id="IPR013424">
    <property type="entry name" value="Ice-binding_C"/>
</dbReference>
<gene>
    <name evidence="2" type="ORF">G4L39_02300</name>
</gene>
<dbReference type="Proteomes" id="UP000477311">
    <property type="component" value="Unassembled WGS sequence"/>
</dbReference>
<reference evidence="2 3" key="1">
    <citation type="submission" date="2020-02" db="EMBL/GenBank/DDBJ databases">
        <title>Draft genome sequence of Limisphaera ngatamarikiensis NGM72.4T, a thermophilic Verrucomicrobia grouped in subdivision 3.</title>
        <authorList>
            <person name="Carere C.R."/>
            <person name="Steen J."/>
            <person name="Hugenholtz P."/>
            <person name="Stott M.B."/>
        </authorList>
    </citation>
    <scope>NUCLEOTIDE SEQUENCE [LARGE SCALE GENOMIC DNA]</scope>
    <source>
        <strain evidence="2 3">NGM72.4</strain>
    </source>
</reference>
<proteinExistence type="predicted"/>